<evidence type="ECO:0000256" key="4">
    <source>
        <dbReference type="ARBA" id="ARBA00023163"/>
    </source>
</evidence>
<evidence type="ECO:0000259" key="7">
    <source>
        <dbReference type="SMART" id="SM00906"/>
    </source>
</evidence>
<evidence type="ECO:0000313" key="8">
    <source>
        <dbReference type="EMBL" id="KXS16915.1"/>
    </source>
</evidence>
<dbReference type="EMBL" id="KQ965749">
    <property type="protein sequence ID" value="KXS16915.1"/>
    <property type="molecule type" value="Genomic_DNA"/>
</dbReference>
<dbReference type="Pfam" id="PF04082">
    <property type="entry name" value="Fungal_trans"/>
    <property type="match status" value="1"/>
</dbReference>
<evidence type="ECO:0000313" key="9">
    <source>
        <dbReference type="Proteomes" id="UP000070544"/>
    </source>
</evidence>
<dbReference type="OrthoDB" id="2123952at2759"/>
<gene>
    <name evidence="8" type="ORF">M427DRAFT_68690</name>
</gene>
<dbReference type="InterPro" id="IPR050815">
    <property type="entry name" value="TF_fung"/>
</dbReference>
<name>A0A139AKF7_GONPJ</name>
<feature type="compositionally biased region" description="Basic residues" evidence="6">
    <location>
        <begin position="54"/>
        <end position="63"/>
    </location>
</feature>
<comment type="subcellular location">
    <subcellularLocation>
        <location evidence="1">Nucleus</location>
    </subcellularLocation>
</comment>
<dbReference type="PANTHER" id="PTHR47338:SF5">
    <property type="entry name" value="ZN(II)2CYS6 TRANSCRIPTION FACTOR (EUROFUNG)"/>
    <property type="match status" value="1"/>
</dbReference>
<feature type="region of interest" description="Disordered" evidence="6">
    <location>
        <begin position="243"/>
        <end position="292"/>
    </location>
</feature>
<keyword evidence="5" id="KW-0539">Nucleus</keyword>
<feature type="compositionally biased region" description="Low complexity" evidence="6">
    <location>
        <begin position="42"/>
        <end position="53"/>
    </location>
</feature>
<keyword evidence="2" id="KW-0479">Metal-binding</keyword>
<feature type="compositionally biased region" description="Pro residues" evidence="6">
    <location>
        <begin position="249"/>
        <end position="259"/>
    </location>
</feature>
<evidence type="ECO:0000256" key="6">
    <source>
        <dbReference type="SAM" id="MobiDB-lite"/>
    </source>
</evidence>
<evidence type="ECO:0000256" key="5">
    <source>
        <dbReference type="ARBA" id="ARBA00023242"/>
    </source>
</evidence>
<evidence type="ECO:0000256" key="2">
    <source>
        <dbReference type="ARBA" id="ARBA00022723"/>
    </source>
</evidence>
<dbReference type="SMART" id="SM00906">
    <property type="entry name" value="Fungal_trans"/>
    <property type="match status" value="1"/>
</dbReference>
<feature type="region of interest" description="Disordered" evidence="6">
    <location>
        <begin position="42"/>
        <end position="138"/>
    </location>
</feature>
<feature type="compositionally biased region" description="Low complexity" evidence="6">
    <location>
        <begin position="274"/>
        <end position="285"/>
    </location>
</feature>
<keyword evidence="9" id="KW-1185">Reference proteome</keyword>
<sequence length="842" mass="90999">METGAAAAAMPIGPLSPVILTHDHFAQDVGAEAMTGVDVGVGRAGADGMQQQPVKRKRGRPRKIRPEEGAVAVPEASRPPLPSLPPRKIQTRSSTGKLPTSAPLLDMDSASDIDDELYHRQDKRVKSDVHPSGRPRSMSMSSSFIYDAYQAAAGGHAHRRSTSTSVGSEFDFPQFTGGTPPHFSQYTPQYTTESRASHRRPSFLADLRLADAGSPWRSPSTAEDSLANLLAGSTAYHNHQSTIPFPALAHPPHPNPNPLPHLQRDQRAPDDVSDSSSSSSPPAASTHTGPHLSFSLPDAWSETFARLRTSLGDMHPTFTLPVAPSEAVAVVPESGAGAGVLELDLVDVAGAGALSRRGSALSTGAGGVYIDRTLVAAFLAYFNTAMPIFHPATFLKELAFKPPAFLYAVYAVASRHTTSGSSAGDAYFSLAERDLRSIAFSSGPSSLLDSDPFSTPSVSRTITSNLATLQAILILIFDIVTNGHMGKGLDEMWLSLAVAMARRMGLGRAKSYMAVGGAQGQGPQVQKPGEWREAEEKRRTFWALYILDSYTAIIEARIPYLRASEIEIPLPCCDKYFFKPHASAPPTPAPSGNPFKSIRPITATPPFSAMVVFCWFMSRTLYYLLEDGVEDGETLEREFCTWYGLPPDIQSLGPPSASSPTNTISPALAALTGDKEEQEQEGSWDTLRLGMATLVSYYNLRCLMFLKLAPEKCLAECKNVLREIRYLVSDPRFGSGVLPTPPVAARDPNARARLRDLKFPLWMPSLAYSIEKISECEGLSVAMDDLQLVFEILDSVASHGWGIAGQYSKRLMEKVLTVDYPSKLRAAVQGVKNRGEKLIAAS</sequence>
<keyword evidence="3" id="KW-0805">Transcription regulation</keyword>
<dbReference type="GO" id="GO:0006351">
    <property type="term" value="P:DNA-templated transcription"/>
    <property type="evidence" value="ECO:0007669"/>
    <property type="project" value="InterPro"/>
</dbReference>
<feature type="compositionally biased region" description="Basic and acidic residues" evidence="6">
    <location>
        <begin position="116"/>
        <end position="131"/>
    </location>
</feature>
<feature type="domain" description="Xylanolytic transcriptional activator regulatory" evidence="7">
    <location>
        <begin position="492"/>
        <end position="577"/>
    </location>
</feature>
<accession>A0A139AKF7</accession>
<dbReference type="Proteomes" id="UP000070544">
    <property type="component" value="Unassembled WGS sequence"/>
</dbReference>
<proteinExistence type="predicted"/>
<dbReference type="GO" id="GO:0008270">
    <property type="term" value="F:zinc ion binding"/>
    <property type="evidence" value="ECO:0007669"/>
    <property type="project" value="InterPro"/>
</dbReference>
<organism evidence="8 9">
    <name type="scientific">Gonapodya prolifera (strain JEL478)</name>
    <name type="common">Monoblepharis prolifera</name>
    <dbReference type="NCBI Taxonomy" id="1344416"/>
    <lineage>
        <taxon>Eukaryota</taxon>
        <taxon>Fungi</taxon>
        <taxon>Fungi incertae sedis</taxon>
        <taxon>Chytridiomycota</taxon>
        <taxon>Chytridiomycota incertae sedis</taxon>
        <taxon>Monoblepharidomycetes</taxon>
        <taxon>Monoblepharidales</taxon>
        <taxon>Gonapodyaceae</taxon>
        <taxon>Gonapodya</taxon>
    </lineage>
</organism>
<keyword evidence="4" id="KW-0804">Transcription</keyword>
<feature type="compositionally biased region" description="Polar residues" evidence="6">
    <location>
        <begin position="182"/>
        <end position="194"/>
    </location>
</feature>
<feature type="region of interest" description="Disordered" evidence="6">
    <location>
        <begin position="159"/>
        <end position="199"/>
    </location>
</feature>
<dbReference type="PANTHER" id="PTHR47338">
    <property type="entry name" value="ZN(II)2CYS6 TRANSCRIPTION FACTOR (EUROFUNG)-RELATED"/>
    <property type="match status" value="1"/>
</dbReference>
<dbReference type="GO" id="GO:0000981">
    <property type="term" value="F:DNA-binding transcription factor activity, RNA polymerase II-specific"/>
    <property type="evidence" value="ECO:0007669"/>
    <property type="project" value="InterPro"/>
</dbReference>
<dbReference type="GO" id="GO:0005634">
    <property type="term" value="C:nucleus"/>
    <property type="evidence" value="ECO:0007669"/>
    <property type="project" value="UniProtKB-SubCell"/>
</dbReference>
<protein>
    <recommendedName>
        <fullName evidence="7">Xylanolytic transcriptional activator regulatory domain-containing protein</fullName>
    </recommendedName>
</protein>
<reference evidence="8 9" key="1">
    <citation type="journal article" date="2015" name="Genome Biol. Evol.">
        <title>Phylogenomic analyses indicate that early fungi evolved digesting cell walls of algal ancestors of land plants.</title>
        <authorList>
            <person name="Chang Y."/>
            <person name="Wang S."/>
            <person name="Sekimoto S."/>
            <person name="Aerts A.L."/>
            <person name="Choi C."/>
            <person name="Clum A."/>
            <person name="LaButti K.M."/>
            <person name="Lindquist E.A."/>
            <person name="Yee Ngan C."/>
            <person name="Ohm R.A."/>
            <person name="Salamov A.A."/>
            <person name="Grigoriev I.V."/>
            <person name="Spatafora J.W."/>
            <person name="Berbee M.L."/>
        </authorList>
    </citation>
    <scope>NUCLEOTIDE SEQUENCE [LARGE SCALE GENOMIC DNA]</scope>
    <source>
        <strain evidence="8 9">JEL478</strain>
    </source>
</reference>
<dbReference type="AlphaFoldDB" id="A0A139AKF7"/>
<dbReference type="CDD" id="cd12148">
    <property type="entry name" value="fungal_TF_MHR"/>
    <property type="match status" value="1"/>
</dbReference>
<evidence type="ECO:0000256" key="3">
    <source>
        <dbReference type="ARBA" id="ARBA00023015"/>
    </source>
</evidence>
<dbReference type="InterPro" id="IPR007219">
    <property type="entry name" value="XnlR_reg_dom"/>
</dbReference>
<dbReference type="GO" id="GO:0003677">
    <property type="term" value="F:DNA binding"/>
    <property type="evidence" value="ECO:0007669"/>
    <property type="project" value="InterPro"/>
</dbReference>
<evidence type="ECO:0000256" key="1">
    <source>
        <dbReference type="ARBA" id="ARBA00004123"/>
    </source>
</evidence>